<dbReference type="EMBL" id="FUYN01000001">
    <property type="protein sequence ID" value="SKB30179.1"/>
    <property type="molecule type" value="Genomic_DNA"/>
</dbReference>
<reference evidence="3" key="1">
    <citation type="submission" date="2017-02" db="EMBL/GenBank/DDBJ databases">
        <authorList>
            <person name="Varghese N."/>
            <person name="Submissions S."/>
        </authorList>
    </citation>
    <scope>NUCLEOTIDE SEQUENCE [LARGE SCALE GENOMIC DNA]</scope>
    <source>
        <strain evidence="3">ATCC 35199</strain>
    </source>
</reference>
<dbReference type="InterPro" id="IPR012652">
    <property type="entry name" value="ThiW"/>
</dbReference>
<gene>
    <name evidence="2" type="ORF">SAMN02745120_0780</name>
</gene>
<dbReference type="AlphaFoldDB" id="A0A1T5A5Q8"/>
<organism evidence="2 3">
    <name type="scientific">Acetoanaerobium noterae</name>
    <dbReference type="NCBI Taxonomy" id="745369"/>
    <lineage>
        <taxon>Bacteria</taxon>
        <taxon>Bacillati</taxon>
        <taxon>Bacillota</taxon>
        <taxon>Clostridia</taxon>
        <taxon>Peptostreptococcales</taxon>
        <taxon>Filifactoraceae</taxon>
        <taxon>Acetoanaerobium</taxon>
    </lineage>
</organism>
<keyword evidence="1" id="KW-1133">Transmembrane helix</keyword>
<keyword evidence="1" id="KW-0812">Transmembrane</keyword>
<feature type="transmembrane region" description="Helical" evidence="1">
    <location>
        <begin position="127"/>
        <end position="149"/>
    </location>
</feature>
<evidence type="ECO:0000256" key="1">
    <source>
        <dbReference type="SAM" id="Phobius"/>
    </source>
</evidence>
<name>A0A1T5A5Q8_9FIRM</name>
<feature type="transmembrane region" description="Helical" evidence="1">
    <location>
        <begin position="6"/>
        <end position="27"/>
    </location>
</feature>
<keyword evidence="1" id="KW-0472">Membrane</keyword>
<dbReference type="NCBIfam" id="TIGR02359">
    <property type="entry name" value="thiW"/>
    <property type="match status" value="1"/>
</dbReference>
<sequence length="166" mass="17606">MKIQKMVFASLLVAIGTMVGHVIYIPVGVAKCFPIQHTINVISAVLLGPYYAVLNSFLISLLRNILGTGSILAFPGSIFGAILASYMYKKFNKISLSALGEIIGTGIIGGLVAFPMAKFILGKEVGAFFFVVPFMLSTIGGSIIAIAVLKSAFAYKLTKDDGRHSA</sequence>
<protein>
    <submittedName>
        <fullName evidence="2">Energy coupling factor transporter S component ThiW</fullName>
    </submittedName>
</protein>
<dbReference type="Pfam" id="PF09512">
    <property type="entry name" value="ThiW"/>
    <property type="match status" value="1"/>
</dbReference>
<dbReference type="RefSeq" id="WP_079588724.1">
    <property type="nucleotide sequence ID" value="NZ_FUYN01000001.1"/>
</dbReference>
<feature type="transmembrane region" description="Helical" evidence="1">
    <location>
        <begin position="98"/>
        <end position="121"/>
    </location>
</feature>
<feature type="transmembrane region" description="Helical" evidence="1">
    <location>
        <begin position="65"/>
        <end position="86"/>
    </location>
</feature>
<proteinExistence type="predicted"/>
<evidence type="ECO:0000313" key="3">
    <source>
        <dbReference type="Proteomes" id="UP000243406"/>
    </source>
</evidence>
<dbReference type="PIRSF" id="PIRSF024534">
    <property type="entry name" value="ThiW"/>
    <property type="match status" value="1"/>
</dbReference>
<feature type="transmembrane region" description="Helical" evidence="1">
    <location>
        <begin position="39"/>
        <end position="59"/>
    </location>
</feature>
<dbReference type="OrthoDB" id="5516776at2"/>
<evidence type="ECO:0000313" key="2">
    <source>
        <dbReference type="EMBL" id="SKB30179.1"/>
    </source>
</evidence>
<keyword evidence="3" id="KW-1185">Reference proteome</keyword>
<dbReference type="Gene3D" id="1.10.1760.20">
    <property type="match status" value="1"/>
</dbReference>
<dbReference type="Proteomes" id="UP000243406">
    <property type="component" value="Unassembled WGS sequence"/>
</dbReference>
<accession>A0A1T5A5Q8</accession>